<dbReference type="Gene3D" id="3.30.43.10">
    <property type="entry name" value="Uridine Diphospho-n-acetylenolpyruvylglucosamine Reductase, domain 2"/>
    <property type="match status" value="1"/>
</dbReference>
<dbReference type="InterPro" id="IPR036318">
    <property type="entry name" value="FAD-bd_PCMH-like_sf"/>
</dbReference>
<accession>A0A1H0N6U6</accession>
<dbReference type="Pfam" id="PF00941">
    <property type="entry name" value="FAD_binding_5"/>
    <property type="match status" value="1"/>
</dbReference>
<dbReference type="GO" id="GO:0071949">
    <property type="term" value="F:FAD binding"/>
    <property type="evidence" value="ECO:0007669"/>
    <property type="project" value="InterPro"/>
</dbReference>
<dbReference type="InterPro" id="IPR016166">
    <property type="entry name" value="FAD-bd_PCMH"/>
</dbReference>
<organism evidence="5 6">
    <name type="scientific">Desulforhopalus singaporensis</name>
    <dbReference type="NCBI Taxonomy" id="91360"/>
    <lineage>
        <taxon>Bacteria</taxon>
        <taxon>Pseudomonadati</taxon>
        <taxon>Thermodesulfobacteriota</taxon>
        <taxon>Desulfobulbia</taxon>
        <taxon>Desulfobulbales</taxon>
        <taxon>Desulfocapsaceae</taxon>
        <taxon>Desulforhopalus</taxon>
    </lineage>
</organism>
<dbReference type="OrthoDB" id="9783813at2"/>
<dbReference type="Proteomes" id="UP000199073">
    <property type="component" value="Unassembled WGS sequence"/>
</dbReference>
<dbReference type="STRING" id="91360.SAMN05660330_01272"/>
<feature type="domain" description="FAD-binding PCMH-type" evidence="4">
    <location>
        <begin position="1"/>
        <end position="175"/>
    </location>
</feature>
<dbReference type="AlphaFoldDB" id="A0A1H0N6U6"/>
<dbReference type="Gene3D" id="3.30.390.50">
    <property type="entry name" value="CO dehydrogenase flavoprotein, C-terminal domain"/>
    <property type="match status" value="1"/>
</dbReference>
<dbReference type="PANTHER" id="PTHR42659">
    <property type="entry name" value="XANTHINE DEHYDROGENASE SUBUNIT C-RELATED"/>
    <property type="match status" value="1"/>
</dbReference>
<dbReference type="GO" id="GO:0016491">
    <property type="term" value="F:oxidoreductase activity"/>
    <property type="evidence" value="ECO:0007669"/>
    <property type="project" value="UniProtKB-KW"/>
</dbReference>
<dbReference type="InterPro" id="IPR051312">
    <property type="entry name" value="Diverse_Substr_Oxidored"/>
</dbReference>
<dbReference type="EMBL" id="FNJI01000007">
    <property type="protein sequence ID" value="SDO88341.1"/>
    <property type="molecule type" value="Genomic_DNA"/>
</dbReference>
<evidence type="ECO:0000313" key="5">
    <source>
        <dbReference type="EMBL" id="SDO88341.1"/>
    </source>
</evidence>
<dbReference type="PANTHER" id="PTHR42659:SF2">
    <property type="entry name" value="XANTHINE DEHYDROGENASE SUBUNIT C-RELATED"/>
    <property type="match status" value="1"/>
</dbReference>
<gene>
    <name evidence="5" type="ORF">SAMN05660330_01272</name>
</gene>
<name>A0A1H0N6U6_9BACT</name>
<protein>
    <submittedName>
        <fullName evidence="5">Carbon-monoxide dehydrogenase medium subunit</fullName>
    </submittedName>
</protein>
<dbReference type="InterPro" id="IPR002346">
    <property type="entry name" value="Mopterin_DH_FAD-bd"/>
</dbReference>
<evidence type="ECO:0000256" key="2">
    <source>
        <dbReference type="ARBA" id="ARBA00022827"/>
    </source>
</evidence>
<evidence type="ECO:0000256" key="3">
    <source>
        <dbReference type="ARBA" id="ARBA00023002"/>
    </source>
</evidence>
<dbReference type="InterPro" id="IPR016169">
    <property type="entry name" value="FAD-bd_PCMH_sub2"/>
</dbReference>
<dbReference type="Pfam" id="PF03450">
    <property type="entry name" value="CO_deh_flav_C"/>
    <property type="match status" value="1"/>
</dbReference>
<dbReference type="SMART" id="SM01092">
    <property type="entry name" value="CO_deh_flav_C"/>
    <property type="match status" value="1"/>
</dbReference>
<keyword evidence="2" id="KW-0274">FAD</keyword>
<dbReference type="SUPFAM" id="SSF56176">
    <property type="entry name" value="FAD-binding/transporter-associated domain-like"/>
    <property type="match status" value="1"/>
</dbReference>
<evidence type="ECO:0000313" key="6">
    <source>
        <dbReference type="Proteomes" id="UP000199073"/>
    </source>
</evidence>
<dbReference type="PROSITE" id="PS51387">
    <property type="entry name" value="FAD_PCMH"/>
    <property type="match status" value="1"/>
</dbReference>
<dbReference type="InterPro" id="IPR036683">
    <property type="entry name" value="CO_DH_flav_C_dom_sf"/>
</dbReference>
<dbReference type="Gene3D" id="3.30.465.10">
    <property type="match status" value="1"/>
</dbReference>
<proteinExistence type="predicted"/>
<dbReference type="RefSeq" id="WP_092220907.1">
    <property type="nucleotide sequence ID" value="NZ_FNJI01000007.1"/>
</dbReference>
<dbReference type="InterPro" id="IPR005107">
    <property type="entry name" value="CO_DH_flav_C"/>
</dbReference>
<keyword evidence="1" id="KW-0285">Flavoprotein</keyword>
<sequence length="283" mass="30871">MSKIAYIKPDSVGDAIEILADKGSSAAIIAGGTDVMVDLRSGEITPEYLVDISRLEELKGIRMENDELVIGAGVTLSEIYNSDLLAEYAPALKKSAYNFASAQIRNIATIGGNVAHCSPCGDTIPPLVIHEAEVLLSGKDGQKRIPIEQVATGPYRSFLEPHELITAFVLKPRKAAFADFKKIGRRKDLAISRLSMAVMIDKSDDGTISFMRFSLGACTPTPHRMIPVEEFMVGKKPTEKLLFEGGRLLAESMIEITGRRPSIIYKEPAVQGLFVRMLHPVVN</sequence>
<evidence type="ECO:0000259" key="4">
    <source>
        <dbReference type="PROSITE" id="PS51387"/>
    </source>
</evidence>
<evidence type="ECO:0000256" key="1">
    <source>
        <dbReference type="ARBA" id="ARBA00022630"/>
    </source>
</evidence>
<keyword evidence="3" id="KW-0560">Oxidoreductase</keyword>
<keyword evidence="6" id="KW-1185">Reference proteome</keyword>
<reference evidence="5 6" key="1">
    <citation type="submission" date="2016-10" db="EMBL/GenBank/DDBJ databases">
        <authorList>
            <person name="de Groot N.N."/>
        </authorList>
    </citation>
    <scope>NUCLEOTIDE SEQUENCE [LARGE SCALE GENOMIC DNA]</scope>
    <source>
        <strain evidence="5 6">DSM 12130</strain>
    </source>
</reference>
<dbReference type="InterPro" id="IPR016167">
    <property type="entry name" value="FAD-bd_PCMH_sub1"/>
</dbReference>
<dbReference type="SUPFAM" id="SSF55447">
    <property type="entry name" value="CO dehydrogenase flavoprotein C-terminal domain-like"/>
    <property type="match status" value="1"/>
</dbReference>